<organism evidence="1">
    <name type="scientific">Anguilla anguilla</name>
    <name type="common">European freshwater eel</name>
    <name type="synonym">Muraena anguilla</name>
    <dbReference type="NCBI Taxonomy" id="7936"/>
    <lineage>
        <taxon>Eukaryota</taxon>
        <taxon>Metazoa</taxon>
        <taxon>Chordata</taxon>
        <taxon>Craniata</taxon>
        <taxon>Vertebrata</taxon>
        <taxon>Euteleostomi</taxon>
        <taxon>Actinopterygii</taxon>
        <taxon>Neopterygii</taxon>
        <taxon>Teleostei</taxon>
        <taxon>Anguilliformes</taxon>
        <taxon>Anguillidae</taxon>
        <taxon>Anguilla</taxon>
    </lineage>
</organism>
<dbReference type="EMBL" id="GBXM01003121">
    <property type="protein sequence ID" value="JAI05457.1"/>
    <property type="molecule type" value="Transcribed_RNA"/>
</dbReference>
<accession>A0A0E9XSQ9</accession>
<proteinExistence type="predicted"/>
<evidence type="ECO:0000313" key="1">
    <source>
        <dbReference type="EMBL" id="JAI05457.1"/>
    </source>
</evidence>
<name>A0A0E9XSQ9_ANGAN</name>
<reference evidence="1" key="1">
    <citation type="submission" date="2014-11" db="EMBL/GenBank/DDBJ databases">
        <authorList>
            <person name="Amaro Gonzalez C."/>
        </authorList>
    </citation>
    <scope>NUCLEOTIDE SEQUENCE</scope>
</reference>
<dbReference type="AlphaFoldDB" id="A0A0E9XSQ9"/>
<protein>
    <submittedName>
        <fullName evidence="1">Uncharacterized protein</fullName>
    </submittedName>
</protein>
<sequence length="53" mass="6208">MKKKLRMSLFCGASFVRISVMKHYLLIQDYAVYACYLKEVKINCGIQFSIKLN</sequence>
<reference evidence="1" key="2">
    <citation type="journal article" date="2015" name="Fish Shellfish Immunol.">
        <title>Early steps in the European eel (Anguilla anguilla)-Vibrio vulnificus interaction in the gills: Role of the RtxA13 toxin.</title>
        <authorList>
            <person name="Callol A."/>
            <person name="Pajuelo D."/>
            <person name="Ebbesson L."/>
            <person name="Teles M."/>
            <person name="MacKenzie S."/>
            <person name="Amaro C."/>
        </authorList>
    </citation>
    <scope>NUCLEOTIDE SEQUENCE</scope>
</reference>